<protein>
    <submittedName>
        <fullName evidence="1">Uncharacterized protein</fullName>
    </submittedName>
</protein>
<dbReference type="Gene3D" id="2.130.10.10">
    <property type="entry name" value="YVTN repeat-like/Quinoprotein amine dehydrogenase"/>
    <property type="match status" value="1"/>
</dbReference>
<dbReference type="EMBL" id="MSCL01000001">
    <property type="protein sequence ID" value="PQJ74594.1"/>
    <property type="molecule type" value="Genomic_DNA"/>
</dbReference>
<dbReference type="InterPro" id="IPR015943">
    <property type="entry name" value="WD40/YVTN_repeat-like_dom_sf"/>
</dbReference>
<gene>
    <name evidence="1" type="ORF">BTO13_04670</name>
</gene>
<reference evidence="1 2" key="1">
    <citation type="submission" date="2016-12" db="EMBL/GenBank/DDBJ databases">
        <title>Trade-off between light-utilization and light-protection in marine flavobacteria.</title>
        <authorList>
            <person name="Kumagai Y."/>
            <person name="Yoshizawa S."/>
            <person name="Kogure K."/>
            <person name="Iwasaki W."/>
        </authorList>
    </citation>
    <scope>NUCLEOTIDE SEQUENCE [LARGE SCALE GENOMIC DNA]</scope>
    <source>
        <strain evidence="1 2">KCTC 22729</strain>
    </source>
</reference>
<accession>A0A2S7WAD2</accession>
<evidence type="ECO:0000313" key="1">
    <source>
        <dbReference type="EMBL" id="PQJ74594.1"/>
    </source>
</evidence>
<keyword evidence="2" id="KW-1185">Reference proteome</keyword>
<comment type="caution">
    <text evidence="1">The sequence shown here is derived from an EMBL/GenBank/DDBJ whole genome shotgun (WGS) entry which is preliminary data.</text>
</comment>
<dbReference type="SUPFAM" id="SSF50998">
    <property type="entry name" value="Quinoprotein alcohol dehydrogenase-like"/>
    <property type="match status" value="1"/>
</dbReference>
<dbReference type="InterPro" id="IPR011047">
    <property type="entry name" value="Quinoprotein_ADH-like_sf"/>
</dbReference>
<dbReference type="AlphaFoldDB" id="A0A2S7WAD2"/>
<evidence type="ECO:0000313" key="2">
    <source>
        <dbReference type="Proteomes" id="UP000237608"/>
    </source>
</evidence>
<sequence>MLILFVSAITLKAQNNIKESNVFSMDGNVETMRVAPGGMLLVGTSDGLTVIEAHNKNVVFQYKSLGKIKPEELTLLENLPYVVLTRGYSKVILSYFTGKEVFNSSKDGWGSVFMVRPDYTNQKIYMLGGTAKGYSLGVFDMETLKNENTVSFTDKKTMGAYIDVTKYYESNGKLFVRTEKGIVCVDKNNFTIDWVYDDLDKATPYISVIADSEKGLFFVTESDGKKSLLHKIDGSGKRTTKKPEKLEAIPQALSITSKGLLVQMFDGKDSFFQMYDLKTSENKWEKPVDIRGGIFIAQPTETNLYYASHNGLMNSLDLTTGKTQLKKEIKTGPVFKNVVLLENDLIFYITSTDMGIANFKTGEFAKDPTKFKKATNLISSYDTKNDRFVVSSGTELFFIKNDGSSIKVMDIDFKENETPTKIEFRDNGILLGAKQNNLLVSYDGKLIYESYLKAPGQSLLGKIAMGAVTAALMSQSVNQNMAKNYKDARYSANAATGMLGEMNKRFSATKESRNYLYILTKLEDGVGLVKLNKEDGKKVSELVLKDKKPEYEVDDDFGILYFKNSKKQITTFDLR</sequence>
<dbReference type="Proteomes" id="UP000237608">
    <property type="component" value="Unassembled WGS sequence"/>
</dbReference>
<proteinExistence type="predicted"/>
<name>A0A2S7WAD2_9FLAO</name>
<organism evidence="1 2">
    <name type="scientific">Polaribacter gangjinensis</name>
    <dbReference type="NCBI Taxonomy" id="574710"/>
    <lineage>
        <taxon>Bacteria</taxon>
        <taxon>Pseudomonadati</taxon>
        <taxon>Bacteroidota</taxon>
        <taxon>Flavobacteriia</taxon>
        <taxon>Flavobacteriales</taxon>
        <taxon>Flavobacteriaceae</taxon>
    </lineage>
</organism>